<dbReference type="InterPro" id="IPR008441">
    <property type="entry name" value="AfumC-like_glycosyl_Trfase"/>
</dbReference>
<dbReference type="Pfam" id="PF05704">
    <property type="entry name" value="Caps_synth"/>
    <property type="match status" value="1"/>
</dbReference>
<proteinExistence type="predicted"/>
<reference evidence="1 2" key="1">
    <citation type="journal article" date="2024" name="Microbiol. Resour. Announc.">
        <title>Genome annotations for the ascomycete fungi Trichoderma harzianum, Trichoderma aggressivum, and Purpureocillium lilacinum.</title>
        <authorList>
            <person name="Beijen E.P.W."/>
            <person name="Ohm R.A."/>
        </authorList>
    </citation>
    <scope>NUCLEOTIDE SEQUENCE [LARGE SCALE GENOMIC DNA]</scope>
    <source>
        <strain evidence="1 2">CBS 150709</strain>
    </source>
</reference>
<evidence type="ECO:0000313" key="1">
    <source>
        <dbReference type="EMBL" id="KAK4081901.1"/>
    </source>
</evidence>
<organism evidence="1 2">
    <name type="scientific">Purpureocillium lilacinum</name>
    <name type="common">Paecilomyces lilacinus</name>
    <dbReference type="NCBI Taxonomy" id="33203"/>
    <lineage>
        <taxon>Eukaryota</taxon>
        <taxon>Fungi</taxon>
        <taxon>Dikarya</taxon>
        <taxon>Ascomycota</taxon>
        <taxon>Pezizomycotina</taxon>
        <taxon>Sordariomycetes</taxon>
        <taxon>Hypocreomycetidae</taxon>
        <taxon>Hypocreales</taxon>
        <taxon>Ophiocordycipitaceae</taxon>
        <taxon>Purpureocillium</taxon>
    </lineage>
</organism>
<name>A0ABR0BK17_PURLI</name>
<sequence length="407" mass="46181">MPYEDLFKPPPGTSDIPADKLDRRTDEEIDTWLQQRHEVVSEKNVWAFWNSGFKTMPAWSQRNVVNWVRRLGPDWTVHVLDTVPDSETNVRHFIEDIETVLPKAFNEGTMNGPTVGQHQADLVRLPLIYQHGGIWMDVGMILFRHVEDICWNAIMDPTSLYEVGGFAMQLRPGVESMMNGFIAARKGNLFIERWHAIFKTVWGEQTNAYTPSFHKHPLLRPIPLPRLTAEQLNAPEATVSMAFLGDYLTQILCFERLCRVIDPNGFNGPEYYATHVFLLPSMSEMYYLQGVSSWQGDKEFALLSARATDDSEDVSLQKEARRVVDHMLANTATMKLSHAPPGELPFLADIWSRPEHRDADIAEGTFAAYLRHGSVHFDQDRGVGPMEVGVDLSDALRTGLLEHAATH</sequence>
<keyword evidence="2" id="KW-1185">Reference proteome</keyword>
<dbReference type="EMBL" id="JAWRVI010000070">
    <property type="protein sequence ID" value="KAK4081901.1"/>
    <property type="molecule type" value="Genomic_DNA"/>
</dbReference>
<gene>
    <name evidence="1" type="ORF">Purlil1_11493</name>
</gene>
<dbReference type="Gene3D" id="3.90.550.20">
    <property type="match status" value="1"/>
</dbReference>
<protein>
    <recommendedName>
        <fullName evidence="3">Capsule polysaccharide biosynthesis protein</fullName>
    </recommendedName>
</protein>
<comment type="caution">
    <text evidence="1">The sequence shown here is derived from an EMBL/GenBank/DDBJ whole genome shotgun (WGS) entry which is preliminary data.</text>
</comment>
<dbReference type="Proteomes" id="UP001287286">
    <property type="component" value="Unassembled WGS sequence"/>
</dbReference>
<dbReference type="InterPro" id="IPR029044">
    <property type="entry name" value="Nucleotide-diphossugar_trans"/>
</dbReference>
<evidence type="ECO:0008006" key="3">
    <source>
        <dbReference type="Google" id="ProtNLM"/>
    </source>
</evidence>
<evidence type="ECO:0000313" key="2">
    <source>
        <dbReference type="Proteomes" id="UP001287286"/>
    </source>
</evidence>
<dbReference type="SUPFAM" id="SSF53448">
    <property type="entry name" value="Nucleotide-diphospho-sugar transferases"/>
    <property type="match status" value="1"/>
</dbReference>
<accession>A0ABR0BK17</accession>